<protein>
    <submittedName>
        <fullName evidence="1">Uncharacterized protein</fullName>
    </submittedName>
</protein>
<reference evidence="1 2" key="1">
    <citation type="submission" date="2017-08" db="EMBL/GenBank/DDBJ databases">
        <title>Infants hospitalized years apart are colonized by the same room-sourced microbial strains.</title>
        <authorList>
            <person name="Brooks B."/>
            <person name="Olm M.R."/>
            <person name="Firek B.A."/>
            <person name="Baker R."/>
            <person name="Thomas B.C."/>
            <person name="Morowitz M.J."/>
            <person name="Banfield J.F."/>
        </authorList>
    </citation>
    <scope>NUCLEOTIDE SEQUENCE [LARGE SCALE GENOMIC DNA]</scope>
    <source>
        <strain evidence="1">S2_003_000_R2_11</strain>
    </source>
</reference>
<evidence type="ECO:0000313" key="1">
    <source>
        <dbReference type="EMBL" id="PZQ99619.1"/>
    </source>
</evidence>
<accession>A0A2W5SC50</accession>
<dbReference type="Pfam" id="PF20083">
    <property type="entry name" value="DUF6477"/>
    <property type="match status" value="1"/>
</dbReference>
<dbReference type="InterPro" id="IPR045516">
    <property type="entry name" value="DUF6477"/>
</dbReference>
<dbReference type="EMBL" id="QFQS01000001">
    <property type="protein sequence ID" value="PZQ99619.1"/>
    <property type="molecule type" value="Genomic_DNA"/>
</dbReference>
<gene>
    <name evidence="1" type="ORF">DI533_02865</name>
</gene>
<name>A0A2W5SC50_CERSP</name>
<dbReference type="AlphaFoldDB" id="A0A2W5SC50"/>
<sequence>MTDLRSLLSSLERPRLLIRAARHGLVDYRRDRDLRRLIGASTAPTPTVAVPRLLSEEAHMETIRQTGDATYSIARHIEVLIALMAEARLLMRSDAVA</sequence>
<organism evidence="1 2">
    <name type="scientific">Cereibacter sphaeroides</name>
    <name type="common">Rhodobacter sphaeroides</name>
    <dbReference type="NCBI Taxonomy" id="1063"/>
    <lineage>
        <taxon>Bacteria</taxon>
        <taxon>Pseudomonadati</taxon>
        <taxon>Pseudomonadota</taxon>
        <taxon>Alphaproteobacteria</taxon>
        <taxon>Rhodobacterales</taxon>
        <taxon>Paracoccaceae</taxon>
        <taxon>Cereibacter</taxon>
    </lineage>
</organism>
<evidence type="ECO:0000313" key="2">
    <source>
        <dbReference type="Proteomes" id="UP000248975"/>
    </source>
</evidence>
<comment type="caution">
    <text evidence="1">The sequence shown here is derived from an EMBL/GenBank/DDBJ whole genome shotgun (WGS) entry which is preliminary data.</text>
</comment>
<dbReference type="Proteomes" id="UP000248975">
    <property type="component" value="Unassembled WGS sequence"/>
</dbReference>
<proteinExistence type="predicted"/>